<comment type="caution">
    <text evidence="1">The sequence shown here is derived from an EMBL/GenBank/DDBJ whole genome shotgun (WGS) entry which is preliminary data.</text>
</comment>
<accession>A0AAN9RF06</accession>
<evidence type="ECO:0000313" key="2">
    <source>
        <dbReference type="Proteomes" id="UP001374584"/>
    </source>
</evidence>
<evidence type="ECO:0000313" key="1">
    <source>
        <dbReference type="EMBL" id="KAK7373610.1"/>
    </source>
</evidence>
<dbReference type="EMBL" id="JAYMYR010000003">
    <property type="protein sequence ID" value="KAK7373610.1"/>
    <property type="molecule type" value="Genomic_DNA"/>
</dbReference>
<keyword evidence="2" id="KW-1185">Reference proteome</keyword>
<reference evidence="1 2" key="1">
    <citation type="submission" date="2024-01" db="EMBL/GenBank/DDBJ databases">
        <title>The genomes of 5 underutilized Papilionoideae crops provide insights into root nodulation and disease resistanc.</title>
        <authorList>
            <person name="Jiang F."/>
        </authorList>
    </citation>
    <scope>NUCLEOTIDE SEQUENCE [LARGE SCALE GENOMIC DNA]</scope>
    <source>
        <strain evidence="1">JINMINGXINNONG_FW02</strain>
        <tissue evidence="1">Leaves</tissue>
    </source>
</reference>
<sequence length="117" mass="13491">MWDLTTRMKIGDLGMKQHTLWNLLEFMLEDEKYVKVTIDVDDVVHLLVGFLGSMRWKSKMRVLRWFLWLLGLILKKEFWLERDNACGVLAHGGVSALLKICGGVDRGGNYKGYTIST</sequence>
<dbReference type="AlphaFoldDB" id="A0AAN9RF06"/>
<dbReference type="Proteomes" id="UP001374584">
    <property type="component" value="Unassembled WGS sequence"/>
</dbReference>
<proteinExistence type="predicted"/>
<gene>
    <name evidence="1" type="ORF">VNO80_07025</name>
</gene>
<protein>
    <submittedName>
        <fullName evidence="1">Uncharacterized protein</fullName>
    </submittedName>
</protein>
<organism evidence="1 2">
    <name type="scientific">Phaseolus coccineus</name>
    <name type="common">Scarlet runner bean</name>
    <name type="synonym">Phaseolus multiflorus</name>
    <dbReference type="NCBI Taxonomy" id="3886"/>
    <lineage>
        <taxon>Eukaryota</taxon>
        <taxon>Viridiplantae</taxon>
        <taxon>Streptophyta</taxon>
        <taxon>Embryophyta</taxon>
        <taxon>Tracheophyta</taxon>
        <taxon>Spermatophyta</taxon>
        <taxon>Magnoliopsida</taxon>
        <taxon>eudicotyledons</taxon>
        <taxon>Gunneridae</taxon>
        <taxon>Pentapetalae</taxon>
        <taxon>rosids</taxon>
        <taxon>fabids</taxon>
        <taxon>Fabales</taxon>
        <taxon>Fabaceae</taxon>
        <taxon>Papilionoideae</taxon>
        <taxon>50 kb inversion clade</taxon>
        <taxon>NPAAA clade</taxon>
        <taxon>indigoferoid/millettioid clade</taxon>
        <taxon>Phaseoleae</taxon>
        <taxon>Phaseolus</taxon>
    </lineage>
</organism>
<name>A0AAN9RF06_PHACN</name>